<evidence type="ECO:0000313" key="3">
    <source>
        <dbReference type="Proteomes" id="UP001642360"/>
    </source>
</evidence>
<feature type="non-terminal residue" evidence="2">
    <location>
        <position position="1"/>
    </location>
</feature>
<comment type="caution">
    <text evidence="2">The sequence shown here is derived from an EMBL/GenBank/DDBJ whole genome shotgun (WGS) entry which is preliminary data.</text>
</comment>
<accession>A0ABC8REW8</accession>
<name>A0ABC8REW8_9AQUA</name>
<dbReference type="EMBL" id="CAUOFW020001304">
    <property type="protein sequence ID" value="CAK9143511.1"/>
    <property type="molecule type" value="Genomic_DNA"/>
</dbReference>
<evidence type="ECO:0000313" key="2">
    <source>
        <dbReference type="EMBL" id="CAK9143511.1"/>
    </source>
</evidence>
<reference evidence="2 3" key="1">
    <citation type="submission" date="2024-02" db="EMBL/GenBank/DDBJ databases">
        <authorList>
            <person name="Vignale AGUSTIN F."/>
            <person name="Sosa J E."/>
            <person name="Modenutti C."/>
        </authorList>
    </citation>
    <scope>NUCLEOTIDE SEQUENCE [LARGE SCALE GENOMIC DNA]</scope>
</reference>
<feature type="transmembrane region" description="Helical" evidence="1">
    <location>
        <begin position="74"/>
        <end position="94"/>
    </location>
</feature>
<proteinExistence type="predicted"/>
<organism evidence="2 3">
    <name type="scientific">Ilex paraguariensis</name>
    <name type="common">yerba mate</name>
    <dbReference type="NCBI Taxonomy" id="185542"/>
    <lineage>
        <taxon>Eukaryota</taxon>
        <taxon>Viridiplantae</taxon>
        <taxon>Streptophyta</taxon>
        <taxon>Embryophyta</taxon>
        <taxon>Tracheophyta</taxon>
        <taxon>Spermatophyta</taxon>
        <taxon>Magnoliopsida</taxon>
        <taxon>eudicotyledons</taxon>
        <taxon>Gunneridae</taxon>
        <taxon>Pentapetalae</taxon>
        <taxon>asterids</taxon>
        <taxon>campanulids</taxon>
        <taxon>Aquifoliales</taxon>
        <taxon>Aquifoliaceae</taxon>
        <taxon>Ilex</taxon>
    </lineage>
</organism>
<dbReference type="AlphaFoldDB" id="A0ABC8REW8"/>
<dbReference type="Proteomes" id="UP001642360">
    <property type="component" value="Unassembled WGS sequence"/>
</dbReference>
<protein>
    <submittedName>
        <fullName evidence="2">Uncharacterized protein</fullName>
    </submittedName>
</protein>
<keyword evidence="1" id="KW-0472">Membrane</keyword>
<feature type="transmembrane region" description="Helical" evidence="1">
    <location>
        <begin position="114"/>
        <end position="135"/>
    </location>
</feature>
<gene>
    <name evidence="2" type="ORF">ILEXP_LOCUS11224</name>
</gene>
<keyword evidence="1" id="KW-1133">Transmembrane helix</keyword>
<sequence>RYNPQFTATRSSCQSLVINSIHSPVATLASHATTVSSTSVTGVNSPLMLNVLSCPPLLYIKLTSAPYVKVGGPIIAMLVGTVIIAHSDVILANSSYAMIVFCSLQPSSIDGIDIPSFLAILLSLTISTSSIVNFARMK</sequence>
<evidence type="ECO:0000256" key="1">
    <source>
        <dbReference type="SAM" id="Phobius"/>
    </source>
</evidence>
<keyword evidence="3" id="KW-1185">Reference proteome</keyword>
<keyword evidence="1" id="KW-0812">Transmembrane</keyword>